<evidence type="ECO:0000256" key="1">
    <source>
        <dbReference type="SAM" id="Phobius"/>
    </source>
</evidence>
<evidence type="ECO:0008006" key="4">
    <source>
        <dbReference type="Google" id="ProtNLM"/>
    </source>
</evidence>
<evidence type="ECO:0000313" key="2">
    <source>
        <dbReference type="EMBL" id="MBP4137947.1"/>
    </source>
</evidence>
<keyword evidence="3" id="KW-1185">Reference proteome</keyword>
<organism evidence="2 3">
    <name type="scientific">Flavobacterium geliluteum</name>
    <dbReference type="NCBI Taxonomy" id="2816120"/>
    <lineage>
        <taxon>Bacteria</taxon>
        <taxon>Pseudomonadati</taxon>
        <taxon>Bacteroidota</taxon>
        <taxon>Flavobacteriia</taxon>
        <taxon>Flavobacteriales</taxon>
        <taxon>Flavobacteriaceae</taxon>
        <taxon>Flavobacterium</taxon>
    </lineage>
</organism>
<gene>
    <name evidence="2" type="ORF">J3495_07570</name>
</gene>
<keyword evidence="1" id="KW-0812">Transmembrane</keyword>
<keyword evidence="1" id="KW-1133">Transmembrane helix</keyword>
<dbReference type="Proteomes" id="UP000675047">
    <property type="component" value="Unassembled WGS sequence"/>
</dbReference>
<accession>A0A940X953</accession>
<feature type="transmembrane region" description="Helical" evidence="1">
    <location>
        <begin position="110"/>
        <end position="134"/>
    </location>
</feature>
<protein>
    <recommendedName>
        <fullName evidence="4">DUF1700 domain-containing protein</fullName>
    </recommendedName>
</protein>
<feature type="transmembrane region" description="Helical" evidence="1">
    <location>
        <begin position="173"/>
        <end position="193"/>
    </location>
</feature>
<dbReference type="EMBL" id="JAGFBV010000009">
    <property type="protein sequence ID" value="MBP4137947.1"/>
    <property type="molecule type" value="Genomic_DNA"/>
</dbReference>
<name>A0A940X953_9FLAO</name>
<reference evidence="2 3" key="1">
    <citation type="submission" date="2021-03" db="EMBL/GenBank/DDBJ databases">
        <title>Flavobacterium Flabelliformis Sp. Nov. And Flavobacterium Geliluteum Sp. Nov., Two Novel Multidrug Resistant Psychrophilic Species Isolated From Antarctica.</title>
        <authorList>
            <person name="Kralova S."/>
            <person name="Busse H.J."/>
            <person name="Bezdicek M."/>
            <person name="Nykrynova M."/>
            <person name="Kroupova E."/>
            <person name="Krsek D."/>
            <person name="Sedlacek I."/>
        </authorList>
    </citation>
    <scope>NUCLEOTIDE SEQUENCE [LARGE SCALE GENOMIC DNA]</scope>
    <source>
        <strain evidence="2 3">P7388</strain>
    </source>
</reference>
<dbReference type="RefSeq" id="WP_210665952.1">
    <property type="nucleotide sequence ID" value="NZ_JAGFBV010000009.1"/>
</dbReference>
<evidence type="ECO:0000313" key="3">
    <source>
        <dbReference type="Proteomes" id="UP000675047"/>
    </source>
</evidence>
<keyword evidence="1" id="KW-0472">Membrane</keyword>
<proteinExistence type="predicted"/>
<dbReference type="AlphaFoldDB" id="A0A940X953"/>
<dbReference type="Pfam" id="PF22564">
    <property type="entry name" value="HAAS"/>
    <property type="match status" value="1"/>
</dbReference>
<sequence length="202" mass="23592">MKIEAIQFEQKASQRIYNDYMKRIKKATNSLSKDNQDDIYMEFNSHIFEAIQYKNNTNEIDSLLDIIEKLGAPEEVLKPLVADKKLEQATRTFNPVHVFRALILNFTNGISYVIFFILYLFLFGFVFLIFAKIFNPEHVGLFIKEHSASIFVLGMMSPEDKLHSNAVEILGNWFIPVMILSTFLFYFLITLLLKFKKSINQK</sequence>
<comment type="caution">
    <text evidence="2">The sequence shown here is derived from an EMBL/GenBank/DDBJ whole genome shotgun (WGS) entry which is preliminary data.</text>
</comment>